<feature type="domain" description="Methyltransferase" evidence="1">
    <location>
        <begin position="48"/>
        <end position="142"/>
    </location>
</feature>
<protein>
    <submittedName>
        <fullName evidence="2">Class I SAM-dependent methyltransferase</fullName>
    </submittedName>
</protein>
<organism evidence="2 3">
    <name type="scientific">Streptomyces glaucosporus</name>
    <dbReference type="NCBI Taxonomy" id="284044"/>
    <lineage>
        <taxon>Bacteria</taxon>
        <taxon>Bacillati</taxon>
        <taxon>Actinomycetota</taxon>
        <taxon>Actinomycetes</taxon>
        <taxon>Kitasatosporales</taxon>
        <taxon>Streptomycetaceae</taxon>
        <taxon>Streptomyces</taxon>
    </lineage>
</organism>
<dbReference type="GO" id="GO:0008168">
    <property type="term" value="F:methyltransferase activity"/>
    <property type="evidence" value="ECO:0007669"/>
    <property type="project" value="UniProtKB-KW"/>
</dbReference>
<keyword evidence="2" id="KW-0489">Methyltransferase</keyword>
<comment type="caution">
    <text evidence="2">The sequence shown here is derived from an EMBL/GenBank/DDBJ whole genome shotgun (WGS) entry which is preliminary data.</text>
</comment>
<dbReference type="InterPro" id="IPR041698">
    <property type="entry name" value="Methyltransf_25"/>
</dbReference>
<evidence type="ECO:0000313" key="2">
    <source>
        <dbReference type="EMBL" id="GAA2386547.1"/>
    </source>
</evidence>
<accession>A0ABP5UVS3</accession>
<reference evidence="3" key="1">
    <citation type="journal article" date="2019" name="Int. J. Syst. Evol. Microbiol.">
        <title>The Global Catalogue of Microorganisms (GCM) 10K type strain sequencing project: providing services to taxonomists for standard genome sequencing and annotation.</title>
        <authorList>
            <consortium name="The Broad Institute Genomics Platform"/>
            <consortium name="The Broad Institute Genome Sequencing Center for Infectious Disease"/>
            <person name="Wu L."/>
            <person name="Ma J."/>
        </authorList>
    </citation>
    <scope>NUCLEOTIDE SEQUENCE [LARGE SCALE GENOMIC DNA]</scope>
    <source>
        <strain evidence="3">JCM 6921</strain>
    </source>
</reference>
<dbReference type="RefSeq" id="WP_344629282.1">
    <property type="nucleotide sequence ID" value="NZ_BAAATJ010000002.1"/>
</dbReference>
<proteinExistence type="predicted"/>
<dbReference type="Proteomes" id="UP001500058">
    <property type="component" value="Unassembled WGS sequence"/>
</dbReference>
<keyword evidence="3" id="KW-1185">Reference proteome</keyword>
<dbReference type="Gene3D" id="3.40.50.150">
    <property type="entry name" value="Vaccinia Virus protein VP39"/>
    <property type="match status" value="1"/>
</dbReference>
<dbReference type="Gene3D" id="2.20.25.570">
    <property type="match status" value="1"/>
</dbReference>
<dbReference type="GO" id="GO:0032259">
    <property type="term" value="P:methylation"/>
    <property type="evidence" value="ECO:0007669"/>
    <property type="project" value="UniProtKB-KW"/>
</dbReference>
<name>A0ABP5UVS3_9ACTN</name>
<evidence type="ECO:0000259" key="1">
    <source>
        <dbReference type="Pfam" id="PF13649"/>
    </source>
</evidence>
<dbReference type="PANTHER" id="PTHR42912">
    <property type="entry name" value="METHYLTRANSFERASE"/>
    <property type="match status" value="1"/>
</dbReference>
<dbReference type="EMBL" id="BAAATJ010000002">
    <property type="protein sequence ID" value="GAA2386547.1"/>
    <property type="molecule type" value="Genomic_DNA"/>
</dbReference>
<gene>
    <name evidence="2" type="ORF">GCM10010420_06650</name>
</gene>
<evidence type="ECO:0000313" key="3">
    <source>
        <dbReference type="Proteomes" id="UP001500058"/>
    </source>
</evidence>
<keyword evidence="2" id="KW-0808">Transferase</keyword>
<dbReference type="SUPFAM" id="SSF53335">
    <property type="entry name" value="S-adenosyl-L-methionine-dependent methyltransferases"/>
    <property type="match status" value="1"/>
</dbReference>
<dbReference type="InterPro" id="IPR029063">
    <property type="entry name" value="SAM-dependent_MTases_sf"/>
</dbReference>
<dbReference type="Pfam" id="PF13649">
    <property type="entry name" value="Methyltransf_25"/>
    <property type="match status" value="1"/>
</dbReference>
<sequence>MDGYTSATYGDAIADIYDEPGQCPPDAEEAARFLYETGCSGSRRRPRILEFGIGTGRIALPLADLGCEVTGVDSSPAMLKKCAAADTRGRIRLIHDTMESVDAGHSDFDVVFAAYNTLFLALTQEAQIRVFANARRHLAPGGKFVVQALVPDPASFTGNQRIRVYDLQKDLVDLDVTLHDPVRQTLVNQYLIVRPERTEFRPSKLRYAWPSELDLMARLSGLRLEHRYASWQRTPLTAGSPDHVSVYHVPDGD</sequence>
<dbReference type="CDD" id="cd02440">
    <property type="entry name" value="AdoMet_MTases"/>
    <property type="match status" value="1"/>
</dbReference>
<dbReference type="InterPro" id="IPR050508">
    <property type="entry name" value="Methyltransf_Superfamily"/>
</dbReference>